<feature type="transmembrane region" description="Helical" evidence="7">
    <location>
        <begin position="138"/>
        <end position="160"/>
    </location>
</feature>
<feature type="transmembrane region" description="Helical" evidence="7">
    <location>
        <begin position="332"/>
        <end position="352"/>
    </location>
</feature>
<name>A0A8C0XS96_CASCN</name>
<evidence type="ECO:0000313" key="8">
    <source>
        <dbReference type="Ensembl" id="ENSCCNP00000030920.1"/>
    </source>
</evidence>
<dbReference type="GO" id="GO:0046872">
    <property type="term" value="F:metal ion binding"/>
    <property type="evidence" value="ECO:0007669"/>
    <property type="project" value="UniProtKB-KW"/>
</dbReference>
<dbReference type="GO" id="GO:0005886">
    <property type="term" value="C:plasma membrane"/>
    <property type="evidence" value="ECO:0007669"/>
    <property type="project" value="TreeGrafter"/>
</dbReference>
<comment type="subcellular location">
    <subcellularLocation>
        <location evidence="1">Membrane</location>
        <topology evidence="1">Multi-pass membrane protein</topology>
    </subcellularLocation>
</comment>
<feature type="transmembrane region" description="Helical" evidence="7">
    <location>
        <begin position="291"/>
        <end position="312"/>
    </location>
</feature>
<evidence type="ECO:0000256" key="6">
    <source>
        <dbReference type="PIRSR" id="PIRSR600175-1"/>
    </source>
</evidence>
<feature type="transmembrane region" description="Helical" evidence="7">
    <location>
        <begin position="372"/>
        <end position="398"/>
    </location>
</feature>
<evidence type="ECO:0000256" key="5">
    <source>
        <dbReference type="ARBA" id="ARBA00023136"/>
    </source>
</evidence>
<reference evidence="8" key="1">
    <citation type="submission" date="2023-09" db="UniProtKB">
        <authorList>
            <consortium name="Ensembl"/>
        </authorList>
    </citation>
    <scope>IDENTIFICATION</scope>
</reference>
<dbReference type="Ensembl" id="ENSCCNT00000038907.1">
    <property type="protein sequence ID" value="ENSCCNP00000030920.1"/>
    <property type="gene ID" value="ENSCCNG00000029521.1"/>
</dbReference>
<proteinExistence type="predicted"/>
<feature type="transmembrane region" description="Helical" evidence="7">
    <location>
        <begin position="607"/>
        <end position="632"/>
    </location>
</feature>
<feature type="transmembrane region" description="Helical" evidence="7">
    <location>
        <begin position="110"/>
        <end position="132"/>
    </location>
</feature>
<evidence type="ECO:0008006" key="9">
    <source>
        <dbReference type="Google" id="ProtNLM"/>
    </source>
</evidence>
<dbReference type="PRINTS" id="PR00176">
    <property type="entry name" value="NANEUSMPORT"/>
</dbReference>
<keyword evidence="3 7" id="KW-0812">Transmembrane</keyword>
<accession>A0A8C0XS96</accession>
<evidence type="ECO:0000256" key="7">
    <source>
        <dbReference type="SAM" id="Phobius"/>
    </source>
</evidence>
<dbReference type="InterPro" id="IPR037272">
    <property type="entry name" value="SNS_sf"/>
</dbReference>
<feature type="transmembrane region" description="Helical" evidence="7">
    <location>
        <begin position="493"/>
        <end position="515"/>
    </location>
</feature>
<keyword evidence="4 7" id="KW-1133">Transmembrane helix</keyword>
<evidence type="ECO:0000256" key="3">
    <source>
        <dbReference type="ARBA" id="ARBA00022692"/>
    </source>
</evidence>
<dbReference type="PANTHER" id="PTHR11616">
    <property type="entry name" value="SODIUM/CHLORIDE DEPENDENT TRANSPORTER"/>
    <property type="match status" value="1"/>
</dbReference>
<dbReference type="GO" id="GO:0035725">
    <property type="term" value="P:sodium ion transmembrane transport"/>
    <property type="evidence" value="ECO:0007669"/>
    <property type="project" value="TreeGrafter"/>
</dbReference>
<evidence type="ECO:0000256" key="2">
    <source>
        <dbReference type="ARBA" id="ARBA00022448"/>
    </source>
</evidence>
<feature type="transmembrane region" description="Helical" evidence="7">
    <location>
        <begin position="563"/>
        <end position="587"/>
    </location>
</feature>
<keyword evidence="6" id="KW-0479">Metal-binding</keyword>
<evidence type="ECO:0000256" key="4">
    <source>
        <dbReference type="ARBA" id="ARBA00022989"/>
    </source>
</evidence>
<dbReference type="AlphaFoldDB" id="A0A8C0XS96"/>
<keyword evidence="2" id="KW-0813">Transport</keyword>
<organism evidence="8">
    <name type="scientific">Castor canadensis</name>
    <name type="common">American beaver</name>
    <dbReference type="NCBI Taxonomy" id="51338"/>
    <lineage>
        <taxon>Eukaryota</taxon>
        <taxon>Metazoa</taxon>
        <taxon>Chordata</taxon>
        <taxon>Craniata</taxon>
        <taxon>Vertebrata</taxon>
        <taxon>Euteleostomi</taxon>
        <taxon>Mammalia</taxon>
        <taxon>Eutheria</taxon>
        <taxon>Euarchontoglires</taxon>
        <taxon>Glires</taxon>
        <taxon>Rodentia</taxon>
        <taxon>Castorimorpha</taxon>
        <taxon>Castoridae</taxon>
        <taxon>Castor</taxon>
    </lineage>
</organism>
<dbReference type="PANTHER" id="PTHR11616:SF327">
    <property type="entry name" value="ORPHAN SODIUM- AND CHLORIDE-DEPENDENT NEUROTRANSMITTER TRANSPORTER NTT5"/>
    <property type="match status" value="1"/>
</dbReference>
<feature type="binding site" evidence="6">
    <location>
        <position position="506"/>
    </location>
    <ligand>
        <name>Na(+)</name>
        <dbReference type="ChEBI" id="CHEBI:29101"/>
        <label>1</label>
    </ligand>
</feature>
<feature type="transmembrane region" description="Helical" evidence="7">
    <location>
        <begin position="172"/>
        <end position="195"/>
    </location>
</feature>
<protein>
    <recommendedName>
        <fullName evidence="9">Orphan sodium- and chloride-dependent neurotransmitter transporter NTT5</fullName>
    </recommendedName>
</protein>
<evidence type="ECO:0000256" key="1">
    <source>
        <dbReference type="ARBA" id="ARBA00004141"/>
    </source>
</evidence>
<feature type="binding site" evidence="6">
    <location>
        <position position="116"/>
    </location>
    <ligand>
        <name>Na(+)</name>
        <dbReference type="ChEBI" id="CHEBI:29101"/>
        <label>1</label>
    </ligand>
</feature>
<dbReference type="Pfam" id="PF00209">
    <property type="entry name" value="SNF"/>
    <property type="match status" value="1"/>
</dbReference>
<dbReference type="GO" id="GO:0006865">
    <property type="term" value="P:amino acid transport"/>
    <property type="evidence" value="ECO:0007669"/>
    <property type="project" value="TreeGrafter"/>
</dbReference>
<feature type="transmembrane region" description="Helical" evidence="7">
    <location>
        <begin position="535"/>
        <end position="551"/>
    </location>
</feature>
<dbReference type="CDD" id="cd11502">
    <property type="entry name" value="SLC6sbd_NTT5"/>
    <property type="match status" value="1"/>
</dbReference>
<dbReference type="InterPro" id="IPR000175">
    <property type="entry name" value="Na/ntran_symport"/>
</dbReference>
<sequence>MKSEAKDSESLLEKAISVETELSSEVFGTWSTMALVSETQTSVTRAEKAQAWETQAFGAQCRISQTKRNFMELTTASDTKHKPSMGKQIIKNEESDVLLSRPLWPSKIKYILTHLGYSLKPVTFWQFVFLWLRNGGCSFLIIYIVMLFLVGIPLLFLEMAVGQKLNQHSIGLWKIIGPWAGGVGYTIFMMCFITSTYLNVYNSWIIFSVSQSFQAHVPWEKCPLMKNSSDFDPECARTTPSMYFWYRQMLKASDRIEDSGPPVLGLSLPFFLSWCLVGAFVINGLKSTGKVMYVLVPFPYFIILCFFIRSLLLEGAIYGLQYLLVIKMSTMYIMSTWSIAGIQVLLDLGLGFGPIVSLSSYMPRSNNCLSDAFVLVLIKMVTLLFTTPCVLCILGFWATAITHRCSEKNAETLVNLINRGMLPPDAHPPINLHENPSSIYNTWLNNLPQHVKDMVLRKVPECTIQSQFLKIKEGTHFVVPTFLEVTSVLPGSAFWSIFFFLMLLTLGLSTSVGLIHSIITSLQDTFSSLRKQPKLLTVGISLLMFLCGLFFTRPSGTYFIRLLSEYCIILPIIFILICENIAVAWAYGAKRFLEDLTDLLGRPISPIYGWLWCFVSPLVLLVLFAAIVFQLCMKPLVYTAWDSSSSKHVLRHYPPWGLFLTIMFIVIVIFPTPAYFVYCFTHGIPFRPNSKIRSIPFSKSLNLSNQQTPSKEVPKEEILQVDKQIAEQPVT</sequence>
<keyword evidence="6" id="KW-0915">Sodium</keyword>
<feature type="transmembrane region" description="Helical" evidence="7">
    <location>
        <begin position="263"/>
        <end position="285"/>
    </location>
</feature>
<dbReference type="SUPFAM" id="SSF161070">
    <property type="entry name" value="SNF-like"/>
    <property type="match status" value="1"/>
</dbReference>
<dbReference type="PROSITE" id="PS50267">
    <property type="entry name" value="NA_NEUROTRAN_SYMP_3"/>
    <property type="match status" value="1"/>
</dbReference>
<keyword evidence="5 7" id="KW-0472">Membrane</keyword>
<feature type="transmembrane region" description="Helical" evidence="7">
    <location>
        <begin position="653"/>
        <end position="678"/>
    </location>
</feature>